<keyword evidence="4" id="KW-0949">S-adenosyl-L-methionine</keyword>
<evidence type="ECO:0000313" key="7">
    <source>
        <dbReference type="EMBL" id="MFC0594344.1"/>
    </source>
</evidence>
<dbReference type="CDD" id="cd02440">
    <property type="entry name" value="AdoMet_MTases"/>
    <property type="match status" value="1"/>
</dbReference>
<dbReference type="PANTHER" id="PTHR43667:SF1">
    <property type="entry name" value="CYCLOPROPANE-FATTY-ACYL-PHOSPHOLIPID SYNTHASE"/>
    <property type="match status" value="1"/>
</dbReference>
<dbReference type="InterPro" id="IPR029063">
    <property type="entry name" value="SAM-dependent_MTases_sf"/>
</dbReference>
<dbReference type="Pfam" id="PF02353">
    <property type="entry name" value="CMAS"/>
    <property type="match status" value="1"/>
</dbReference>
<dbReference type="EMBL" id="JBHLTN010000043">
    <property type="protein sequence ID" value="MFC0594344.1"/>
    <property type="molecule type" value="Genomic_DNA"/>
</dbReference>
<dbReference type="InterPro" id="IPR057206">
    <property type="entry name" value="DUF7884"/>
</dbReference>
<dbReference type="Gene3D" id="3.40.50.150">
    <property type="entry name" value="Vaccinia Virus protein VP39"/>
    <property type="match status" value="1"/>
</dbReference>
<evidence type="ECO:0000259" key="6">
    <source>
        <dbReference type="Pfam" id="PF25371"/>
    </source>
</evidence>
<dbReference type="PANTHER" id="PTHR43667">
    <property type="entry name" value="CYCLOPROPANE-FATTY-ACYL-PHOSPHOLIPID SYNTHASE"/>
    <property type="match status" value="1"/>
</dbReference>
<evidence type="ECO:0000256" key="1">
    <source>
        <dbReference type="ARBA" id="ARBA00010815"/>
    </source>
</evidence>
<proteinExistence type="inferred from homology"/>
<keyword evidence="2 7" id="KW-0489">Methyltransferase</keyword>
<dbReference type="GO" id="GO:0032259">
    <property type="term" value="P:methylation"/>
    <property type="evidence" value="ECO:0007669"/>
    <property type="project" value="UniProtKB-KW"/>
</dbReference>
<dbReference type="RefSeq" id="WP_377485012.1">
    <property type="nucleotide sequence ID" value="NZ_JBHLTN010000043.1"/>
</dbReference>
<comment type="caution">
    <text evidence="7">The sequence shown here is derived from an EMBL/GenBank/DDBJ whole genome shotgun (WGS) entry which is preliminary data.</text>
</comment>
<dbReference type="PIRSF" id="PIRSF003085">
    <property type="entry name" value="CMAS"/>
    <property type="match status" value="1"/>
</dbReference>
<dbReference type="SUPFAM" id="SSF53335">
    <property type="entry name" value="S-adenosyl-L-methionine-dependent methyltransferases"/>
    <property type="match status" value="1"/>
</dbReference>
<evidence type="ECO:0000256" key="5">
    <source>
        <dbReference type="ARBA" id="ARBA00023098"/>
    </source>
</evidence>
<accession>A0ABV6PWW8</accession>
<dbReference type="EC" id="2.1.1.-" evidence="7"/>
<sequence>MQLSASSPFDATLNHWAERLRARLDVPVLVRWKGGTGLKLGQFDSPRVTLDVRDAKGAAALLSPSLDALGEAYVEGHLDVAGTVQDIIDVAHRLAAAGGGADPDKASWMGRMVRRVVDAQHHSKNEDRAAIHYHYDVSNAFYAEWLDPAMVYSCAYFEIGTETLAQAQQKKIDHILTKLRVEPGQSLLDIGCGWGALVLRAAQKFGARCVGITLSQNQYELATERVRAAGLQDRVEIRLQDYRDVSESFDRITSVGMCEHVGLKNLEPYFRIIHDRLAPGGWALNHGITSTDADNAETSHGGGRFIDRYVFPQGELPHVSLVLSTLQRGGLEPVDAESLRRHYARTLQCWSDNFEAKGEHLKSLVDEKKWRIWRMYLVGCQWAFEHDEISLFQVLCRRGGQSATSLPWSRRFMYGGA</sequence>
<protein>
    <submittedName>
        <fullName evidence="7">Class I SAM-dependent methyltransferase</fullName>
        <ecNumber evidence="7">2.1.1.-</ecNumber>
    </submittedName>
</protein>
<evidence type="ECO:0000256" key="3">
    <source>
        <dbReference type="ARBA" id="ARBA00022679"/>
    </source>
</evidence>
<gene>
    <name evidence="7" type="ORF">ACFFGG_17485</name>
</gene>
<evidence type="ECO:0000313" key="8">
    <source>
        <dbReference type="Proteomes" id="UP001589834"/>
    </source>
</evidence>
<comment type="similarity">
    <text evidence="1">Belongs to the CFA/CMAS family.</text>
</comment>
<reference evidence="7 8" key="1">
    <citation type="submission" date="2024-09" db="EMBL/GenBank/DDBJ databases">
        <authorList>
            <person name="Sun Q."/>
            <person name="Mori K."/>
        </authorList>
    </citation>
    <scope>NUCLEOTIDE SEQUENCE [LARGE SCALE GENOMIC DNA]</scope>
    <source>
        <strain evidence="7 8">NCAIM B.02336</strain>
    </source>
</reference>
<name>A0ABV6PWW8_9BURK</name>
<dbReference type="InterPro" id="IPR050723">
    <property type="entry name" value="CFA/CMAS"/>
</dbReference>
<dbReference type="Pfam" id="PF25371">
    <property type="entry name" value="DUF7884"/>
    <property type="match status" value="1"/>
</dbReference>
<dbReference type="Proteomes" id="UP001589834">
    <property type="component" value="Unassembled WGS sequence"/>
</dbReference>
<keyword evidence="5" id="KW-0443">Lipid metabolism</keyword>
<keyword evidence="8" id="KW-1185">Reference proteome</keyword>
<feature type="domain" description="DUF7884" evidence="6">
    <location>
        <begin position="17"/>
        <end position="94"/>
    </location>
</feature>
<evidence type="ECO:0000256" key="4">
    <source>
        <dbReference type="ARBA" id="ARBA00022691"/>
    </source>
</evidence>
<keyword evidence="3 7" id="KW-0808">Transferase</keyword>
<organism evidence="7 8">
    <name type="scientific">Ottowia pentelensis</name>
    <dbReference type="NCBI Taxonomy" id="511108"/>
    <lineage>
        <taxon>Bacteria</taxon>
        <taxon>Pseudomonadati</taxon>
        <taxon>Pseudomonadota</taxon>
        <taxon>Betaproteobacteria</taxon>
        <taxon>Burkholderiales</taxon>
        <taxon>Comamonadaceae</taxon>
        <taxon>Ottowia</taxon>
    </lineage>
</organism>
<dbReference type="InterPro" id="IPR003333">
    <property type="entry name" value="CMAS"/>
</dbReference>
<dbReference type="GO" id="GO:0008168">
    <property type="term" value="F:methyltransferase activity"/>
    <property type="evidence" value="ECO:0007669"/>
    <property type="project" value="UniProtKB-KW"/>
</dbReference>
<evidence type="ECO:0000256" key="2">
    <source>
        <dbReference type="ARBA" id="ARBA00022603"/>
    </source>
</evidence>